<comment type="subcellular location">
    <subcellularLocation>
        <location evidence="1">Nucleus</location>
    </subcellularLocation>
</comment>
<reference evidence="6 7" key="3">
    <citation type="journal article" date="2010" name="BMC Genomics">
        <title>Transcriptome sequencing and comparative analysis of cucumber flowers with different sex types.</title>
        <authorList>
            <person name="Guo S."/>
            <person name="Zheng Y."/>
            <person name="Joung J.G."/>
            <person name="Liu S."/>
            <person name="Zhang Z."/>
            <person name="Crasta O.R."/>
            <person name="Sobral B.W."/>
            <person name="Xu Y."/>
            <person name="Huang S."/>
            <person name="Fei Z."/>
        </authorList>
    </citation>
    <scope>NUCLEOTIDE SEQUENCE [LARGE SCALE GENOMIC DNA]</scope>
    <source>
        <strain evidence="7">cv. 9930</strain>
    </source>
</reference>
<protein>
    <recommendedName>
        <fullName evidence="5">GCF C-terminal domain-containing protein</fullName>
    </recommendedName>
</protein>
<dbReference type="PANTHER" id="PTHR12214:SF0">
    <property type="entry name" value="LD29489P"/>
    <property type="match status" value="1"/>
</dbReference>
<gene>
    <name evidence="6" type="ORF">Csa_5G608340</name>
</gene>
<organism evidence="6 7">
    <name type="scientific">Cucumis sativus</name>
    <name type="common">Cucumber</name>
    <dbReference type="NCBI Taxonomy" id="3659"/>
    <lineage>
        <taxon>Eukaryota</taxon>
        <taxon>Viridiplantae</taxon>
        <taxon>Streptophyta</taxon>
        <taxon>Embryophyta</taxon>
        <taxon>Tracheophyta</taxon>
        <taxon>Spermatophyta</taxon>
        <taxon>Magnoliopsida</taxon>
        <taxon>eudicotyledons</taxon>
        <taxon>Gunneridae</taxon>
        <taxon>Pentapetalae</taxon>
        <taxon>rosids</taxon>
        <taxon>fabids</taxon>
        <taxon>Cucurbitales</taxon>
        <taxon>Cucurbitaceae</taxon>
        <taxon>Benincaseae</taxon>
        <taxon>Cucumis</taxon>
    </lineage>
</organism>
<keyword evidence="3" id="KW-0539">Nucleus</keyword>
<evidence type="ECO:0000256" key="2">
    <source>
        <dbReference type="ARBA" id="ARBA00010801"/>
    </source>
</evidence>
<dbReference type="AlphaFoldDB" id="A0A0A0KWD3"/>
<feature type="compositionally biased region" description="Low complexity" evidence="4">
    <location>
        <begin position="144"/>
        <end position="158"/>
    </location>
</feature>
<evidence type="ECO:0000256" key="3">
    <source>
        <dbReference type="ARBA" id="ARBA00023242"/>
    </source>
</evidence>
<feature type="region of interest" description="Disordered" evidence="4">
    <location>
        <begin position="565"/>
        <end position="612"/>
    </location>
</feature>
<name>A0A0A0KWD3_CUCSA</name>
<dbReference type="STRING" id="3659.A0A0A0KWD3"/>
<dbReference type="Proteomes" id="UP000029981">
    <property type="component" value="Chromosome 5"/>
</dbReference>
<feature type="domain" description="GCF C-terminal" evidence="5">
    <location>
        <begin position="638"/>
        <end position="841"/>
    </location>
</feature>
<evidence type="ECO:0000313" key="6">
    <source>
        <dbReference type="EMBL" id="KGN52046.1"/>
    </source>
</evidence>
<reference evidence="6 7" key="1">
    <citation type="journal article" date="2009" name="Nat. Genet.">
        <title>The genome of the cucumber, Cucumis sativus L.</title>
        <authorList>
            <person name="Huang S."/>
            <person name="Li R."/>
            <person name="Zhang Z."/>
            <person name="Li L."/>
            <person name="Gu X."/>
            <person name="Fan W."/>
            <person name="Lucas W.J."/>
            <person name="Wang X."/>
            <person name="Xie B."/>
            <person name="Ni P."/>
            <person name="Ren Y."/>
            <person name="Zhu H."/>
            <person name="Li J."/>
            <person name="Lin K."/>
            <person name="Jin W."/>
            <person name="Fei Z."/>
            <person name="Li G."/>
            <person name="Staub J."/>
            <person name="Kilian A."/>
            <person name="van der Vossen E.A."/>
            <person name="Wu Y."/>
            <person name="Guo J."/>
            <person name="He J."/>
            <person name="Jia Z."/>
            <person name="Ren Y."/>
            <person name="Tian G."/>
            <person name="Lu Y."/>
            <person name="Ruan J."/>
            <person name="Qian W."/>
            <person name="Wang M."/>
            <person name="Huang Q."/>
            <person name="Li B."/>
            <person name="Xuan Z."/>
            <person name="Cao J."/>
            <person name="Asan"/>
            <person name="Wu Z."/>
            <person name="Zhang J."/>
            <person name="Cai Q."/>
            <person name="Bai Y."/>
            <person name="Zhao B."/>
            <person name="Han Y."/>
            <person name="Li Y."/>
            <person name="Li X."/>
            <person name="Wang S."/>
            <person name="Shi Q."/>
            <person name="Liu S."/>
            <person name="Cho W.K."/>
            <person name="Kim J.Y."/>
            <person name="Xu Y."/>
            <person name="Heller-Uszynska K."/>
            <person name="Miao H."/>
            <person name="Cheng Z."/>
            <person name="Zhang S."/>
            <person name="Wu J."/>
            <person name="Yang Y."/>
            <person name="Kang H."/>
            <person name="Li M."/>
            <person name="Liang H."/>
            <person name="Ren X."/>
            <person name="Shi Z."/>
            <person name="Wen M."/>
            <person name="Jian M."/>
            <person name="Yang H."/>
            <person name="Zhang G."/>
            <person name="Yang Z."/>
            <person name="Chen R."/>
            <person name="Liu S."/>
            <person name="Li J."/>
            <person name="Ma L."/>
            <person name="Liu H."/>
            <person name="Zhou Y."/>
            <person name="Zhao J."/>
            <person name="Fang X."/>
            <person name="Li G."/>
            <person name="Fang L."/>
            <person name="Li Y."/>
            <person name="Liu D."/>
            <person name="Zheng H."/>
            <person name="Zhang Y."/>
            <person name="Qin N."/>
            <person name="Li Z."/>
            <person name="Yang G."/>
            <person name="Yang S."/>
            <person name="Bolund L."/>
            <person name="Kristiansen K."/>
            <person name="Zheng H."/>
            <person name="Li S."/>
            <person name="Zhang X."/>
            <person name="Yang H."/>
            <person name="Wang J."/>
            <person name="Sun R."/>
            <person name="Zhang B."/>
            <person name="Jiang S."/>
            <person name="Wang J."/>
            <person name="Du Y."/>
            <person name="Li S."/>
        </authorList>
    </citation>
    <scope>NUCLEOTIDE SEQUENCE [LARGE SCALE GENOMIC DNA]</scope>
    <source>
        <strain evidence="7">cv. 9930</strain>
    </source>
</reference>
<comment type="similarity">
    <text evidence="2">Belongs to the GCF family.</text>
</comment>
<feature type="compositionally biased region" description="Low complexity" evidence="4">
    <location>
        <begin position="25"/>
        <end position="48"/>
    </location>
</feature>
<feature type="compositionally biased region" description="Low complexity" evidence="4">
    <location>
        <begin position="72"/>
        <end position="95"/>
    </location>
</feature>
<dbReference type="GO" id="GO:0000390">
    <property type="term" value="P:spliceosomal complex disassembly"/>
    <property type="evidence" value="ECO:0007669"/>
    <property type="project" value="InterPro"/>
</dbReference>
<dbReference type="EMBL" id="CM002926">
    <property type="protein sequence ID" value="KGN52046.1"/>
    <property type="molecule type" value="Genomic_DNA"/>
</dbReference>
<dbReference type="GO" id="GO:0003677">
    <property type="term" value="F:DNA binding"/>
    <property type="evidence" value="ECO:0007669"/>
    <property type="project" value="InterPro"/>
</dbReference>
<dbReference type="Pfam" id="PF07842">
    <property type="entry name" value="GCFC"/>
    <property type="match status" value="1"/>
</dbReference>
<dbReference type="KEGG" id="csv:101204517"/>
<sequence>MSGSRARNFRRRADDNDDDDEPKGSTAPSISASNASSKPSSTSSVVATKPKKANPQGLKLLSFASDEENDAPLRPSSSKSSSSKKPSSARLAKPSSTHKITALKDRIAHSSSISASVPSNVQPQAGVYTKEALRELQKNTRTLASSRPSSESKPSAEPVIVLKGLLKPAEQVPDSAREAKESSSEDDEAGSNAKSAASLRRSKEDTLARMASMGIGRGKDSSGSSIPDQATINAIRAKRERMRQAGVAAPDYISLDAGSNRTAPGELSDEEAEFPGRIAMIGGKLESSKKGVFEEVDEQGIDGARTNIIEHSDEDEEEKIWEEEQFRKGLGKRMDDGSTRVESTSVPVVPSVQPQNLIYPTTIGYSSVPSMSTATSIGGSVSISQGLDGLSISQQAEIAKTAMQESMGRLKESYRRTAMSVLKTDENLSASLLKITDLEKALSAAGDKFMFMQKLRDFVSVICDFLQHKAPFIEELEEQMQKLHEERASTVVERRVADNDDEMVEIETAVKAAISILNKKGSSNEMVTAATSAAQAAIALSREQANLPTKLDEFGRDLNLQKRMDMKRRAEARKRRRSQYDSKRLASMEVDGHQKVEGESSTDESDSDSAAYQSNRDLLLQTAEQIFSDAAEEFSQLSVVKQRFEAWKRDYSATYRDAYMSLSIPAIFSPYVRLELLKWDPLHESADFFDMNWHSLLFNYGMPEDGSDFAPNDADANLVPELVEKVALPILHHEIAHCWDMLSTRETRNAAFATSLITNYVPPSSEALTELLVVIRTRLSGAIEDLTVPTWNSLVTKAVPNAARIAAYRFGMSVRLMRNICLWKEIIALPILEKLALEELLYGKVLPHVRSITANIHDAVTRTERIIASLAGVWTGSGIIGDRSHKLQPLVDYVLLLGRTLEKKHISGIAESETSGLARRLKKMLVELNEYDNARDIAKTFHLKEAL</sequence>
<dbReference type="OrthoDB" id="429427at2759"/>
<proteinExistence type="inferred from homology"/>
<dbReference type="InterPro" id="IPR022783">
    <property type="entry name" value="GCFC_dom"/>
</dbReference>
<evidence type="ECO:0000313" key="7">
    <source>
        <dbReference type="Proteomes" id="UP000029981"/>
    </source>
</evidence>
<feature type="compositionally biased region" description="Polar residues" evidence="4">
    <location>
        <begin position="221"/>
        <end position="232"/>
    </location>
</feature>
<evidence type="ECO:0000256" key="1">
    <source>
        <dbReference type="ARBA" id="ARBA00004123"/>
    </source>
</evidence>
<dbReference type="InterPro" id="IPR012890">
    <property type="entry name" value="GCFC2-like"/>
</dbReference>
<dbReference type="Gramene" id="KGN52046">
    <property type="protein sequence ID" value="KGN52046"/>
    <property type="gene ID" value="Csa_5G608340"/>
</dbReference>
<evidence type="ECO:0000256" key="4">
    <source>
        <dbReference type="SAM" id="MobiDB-lite"/>
    </source>
</evidence>
<dbReference type="GO" id="GO:0071008">
    <property type="term" value="C:U2-type post-mRNA release spliceosomal complex"/>
    <property type="evidence" value="ECO:0007669"/>
    <property type="project" value="InterPro"/>
</dbReference>
<dbReference type="GO" id="GO:0005634">
    <property type="term" value="C:nucleus"/>
    <property type="evidence" value="ECO:0000318"/>
    <property type="project" value="GO_Central"/>
</dbReference>
<reference evidence="6 7" key="2">
    <citation type="journal article" date="2009" name="PLoS ONE">
        <title>An integrated genetic and cytogenetic map of the cucumber genome.</title>
        <authorList>
            <person name="Ren Y."/>
            <person name="Zhang Z."/>
            <person name="Liu J."/>
            <person name="Staub J.E."/>
            <person name="Han Y."/>
            <person name="Cheng Z."/>
            <person name="Li X."/>
            <person name="Lu J."/>
            <person name="Miao H."/>
            <person name="Kang H."/>
            <person name="Xie B."/>
            <person name="Gu X."/>
            <person name="Wang X."/>
            <person name="Du Y."/>
            <person name="Jin W."/>
            <person name="Huang S."/>
        </authorList>
    </citation>
    <scope>NUCLEOTIDE SEQUENCE [LARGE SCALE GENOMIC DNA]</scope>
    <source>
        <strain evidence="7">cv. 9930</strain>
    </source>
</reference>
<dbReference type="InterPro" id="IPR028211">
    <property type="entry name" value="Ntr2"/>
</dbReference>
<dbReference type="PANTHER" id="PTHR12214">
    <property type="entry name" value="GC-RICH SEQUENCE DNA-BINDING FACTOR"/>
    <property type="match status" value="1"/>
</dbReference>
<reference evidence="6 7" key="4">
    <citation type="journal article" date="2011" name="BMC Genomics">
        <title>RNA-Seq improves annotation of protein-coding genes in the cucumber genome.</title>
        <authorList>
            <person name="Li Z."/>
            <person name="Zhang Z."/>
            <person name="Yan P."/>
            <person name="Huang S."/>
            <person name="Fei Z."/>
            <person name="Lin K."/>
        </authorList>
    </citation>
    <scope>NUCLEOTIDE SEQUENCE [LARGE SCALE GENOMIC DNA]</scope>
    <source>
        <strain evidence="7">cv. 9930</strain>
    </source>
</reference>
<keyword evidence="7" id="KW-1185">Reference proteome</keyword>
<accession>A0A0A0KWD3</accession>
<dbReference type="OMA" id="MKNICLW"/>
<evidence type="ECO:0000259" key="5">
    <source>
        <dbReference type="Pfam" id="PF07842"/>
    </source>
</evidence>
<feature type="compositionally biased region" description="Basic and acidic residues" evidence="4">
    <location>
        <begin position="578"/>
        <end position="598"/>
    </location>
</feature>
<dbReference type="Pfam" id="PF15458">
    <property type="entry name" value="NTR2"/>
    <property type="match status" value="1"/>
</dbReference>
<feature type="region of interest" description="Disordered" evidence="4">
    <location>
        <begin position="1"/>
        <end position="237"/>
    </location>
</feature>
<dbReference type="eggNOG" id="KOG2136">
    <property type="taxonomic scope" value="Eukaryota"/>
</dbReference>
<feature type="compositionally biased region" description="Low complexity" evidence="4">
    <location>
        <begin position="110"/>
        <end position="119"/>
    </location>
</feature>